<dbReference type="SUPFAM" id="SSF52283">
    <property type="entry name" value="Formate/glycerate dehydrogenase catalytic domain-like"/>
    <property type="match status" value="1"/>
</dbReference>
<accession>A0A1D6ENC2</accession>
<gene>
    <name evidence="3" type="ORF">ZEAMMB73_Zm00001d005489</name>
</gene>
<name>A0A1D6ENC2_MAIZE</name>
<dbReference type="PANTHER" id="PTHR42938:SF25">
    <property type="entry name" value="D-ISOMER SPECIFIC 2-HYDROXYACID DEHYDROGENASE FAMILY PROTEIN"/>
    <property type="match status" value="1"/>
</dbReference>
<dbReference type="Gene3D" id="3.40.50.720">
    <property type="entry name" value="NAD(P)-binding Rossmann-like Domain"/>
    <property type="match status" value="1"/>
</dbReference>
<dbReference type="EMBL" id="CM007648">
    <property type="protein sequence ID" value="ONM21296.1"/>
    <property type="molecule type" value="Genomic_DNA"/>
</dbReference>
<reference evidence="3" key="1">
    <citation type="submission" date="2015-12" db="EMBL/GenBank/DDBJ databases">
        <title>Update maize B73 reference genome by single molecule sequencing technologies.</title>
        <authorList>
            <consortium name="Maize Genome Sequencing Project"/>
            <person name="Ware D."/>
        </authorList>
    </citation>
    <scope>NUCLEOTIDE SEQUENCE [LARGE SCALE GENOMIC DNA]</scope>
    <source>
        <tissue evidence="3">Seedling</tissue>
    </source>
</reference>
<dbReference type="AlphaFoldDB" id="A0A1D6ENC2"/>
<sequence length="198" mass="21789">MAGAIVGRLGRHPTSLLLLTLPRHAAAHHRLHSPSSSQGQYSKMGDPSERNGHGALTRVLFCGPYWPASTNYTREYLQDYPFIQVDEVGLEQVPDVIHSYHICVVKNKRIDSDIIAKATQMKIIMQYGVGLEGVDVNAATEHKIKVARIPGSTTGNAVSCAEMAIYLTLGILRKQVCVVCLVVLTLWKLEAFSFVSVF</sequence>
<proteinExistence type="predicted"/>
<organism evidence="3">
    <name type="scientific">Zea mays</name>
    <name type="common">Maize</name>
    <dbReference type="NCBI Taxonomy" id="4577"/>
    <lineage>
        <taxon>Eukaryota</taxon>
        <taxon>Viridiplantae</taxon>
        <taxon>Streptophyta</taxon>
        <taxon>Embryophyta</taxon>
        <taxon>Tracheophyta</taxon>
        <taxon>Spermatophyta</taxon>
        <taxon>Magnoliopsida</taxon>
        <taxon>Liliopsida</taxon>
        <taxon>Poales</taxon>
        <taxon>Poaceae</taxon>
        <taxon>PACMAD clade</taxon>
        <taxon>Panicoideae</taxon>
        <taxon>Andropogonodae</taxon>
        <taxon>Andropogoneae</taxon>
        <taxon>Tripsacinae</taxon>
        <taxon>Zea</taxon>
    </lineage>
</organism>
<protein>
    <submittedName>
        <fullName evidence="3">D-isomer specific 2-hydroxyacid dehydrogenase family protein</fullName>
    </submittedName>
</protein>
<dbReference type="InterPro" id="IPR006139">
    <property type="entry name" value="D-isomer_2_OHA_DH_cat_dom"/>
</dbReference>
<dbReference type="ExpressionAtlas" id="A0A1D6ENC2">
    <property type="expression patterns" value="baseline and differential"/>
</dbReference>
<evidence type="ECO:0000256" key="1">
    <source>
        <dbReference type="SAM" id="MobiDB-lite"/>
    </source>
</evidence>
<evidence type="ECO:0000259" key="2">
    <source>
        <dbReference type="Pfam" id="PF00389"/>
    </source>
</evidence>
<dbReference type="Pfam" id="PF00389">
    <property type="entry name" value="2-Hacid_dh"/>
    <property type="match status" value="1"/>
</dbReference>
<feature type="domain" description="D-isomer specific 2-hydroxyacid dehydrogenase catalytic" evidence="2">
    <location>
        <begin position="70"/>
        <end position="164"/>
    </location>
</feature>
<evidence type="ECO:0000313" key="3">
    <source>
        <dbReference type="EMBL" id="ONM21296.1"/>
    </source>
</evidence>
<dbReference type="GO" id="GO:0051287">
    <property type="term" value="F:NAD binding"/>
    <property type="evidence" value="ECO:0007669"/>
    <property type="project" value="InterPro"/>
</dbReference>
<feature type="region of interest" description="Disordered" evidence="1">
    <location>
        <begin position="29"/>
        <end position="49"/>
    </location>
</feature>
<dbReference type="PANTHER" id="PTHR42938">
    <property type="entry name" value="FORMATE DEHYDROGENASE 1"/>
    <property type="match status" value="1"/>
</dbReference>
<dbReference type="GO" id="GO:0016616">
    <property type="term" value="F:oxidoreductase activity, acting on the CH-OH group of donors, NAD or NADP as acceptor"/>
    <property type="evidence" value="ECO:0007669"/>
    <property type="project" value="InterPro"/>
</dbReference>